<accession>D3RYR2</accession>
<sequence length="42" mass="4727">MKCIYDPAVDCIYEDFSEERCRSCPIYEAIVEGAKGCGSVEF</sequence>
<evidence type="ECO:0000313" key="2">
    <source>
        <dbReference type="Proteomes" id="UP000002613"/>
    </source>
</evidence>
<dbReference type="AlphaFoldDB" id="D3RYR2"/>
<protein>
    <submittedName>
        <fullName evidence="1">Uncharacterized protein</fullName>
    </submittedName>
</protein>
<reference evidence="1 2" key="2">
    <citation type="journal article" date="2011" name="Stand. Genomic Sci.">
        <title>Complete genome sequence of Ferroglobus placidus AEDII12DO.</title>
        <authorList>
            <person name="Anderson I."/>
            <person name="Risso C."/>
            <person name="Holmes D."/>
            <person name="Lucas S."/>
            <person name="Copeland A."/>
            <person name="Lapidus A."/>
            <person name="Cheng J.F."/>
            <person name="Bruce D."/>
            <person name="Goodwin L."/>
            <person name="Pitluck S."/>
            <person name="Saunders E."/>
            <person name="Brettin T."/>
            <person name="Detter J.C."/>
            <person name="Han C."/>
            <person name="Tapia R."/>
            <person name="Larimer F."/>
            <person name="Land M."/>
            <person name="Hauser L."/>
            <person name="Woyke T."/>
            <person name="Lovley D."/>
            <person name="Kyrpides N."/>
            <person name="Ivanova N."/>
        </authorList>
    </citation>
    <scope>NUCLEOTIDE SEQUENCE [LARGE SCALE GENOMIC DNA]</scope>
    <source>
        <strain evidence="2">DSM 10642 / AEDII12DO</strain>
    </source>
</reference>
<dbReference type="Proteomes" id="UP000002613">
    <property type="component" value="Chromosome"/>
</dbReference>
<dbReference type="KEGG" id="fpl:Ferp_1474"/>
<proteinExistence type="predicted"/>
<dbReference type="RefSeq" id="WP_012965968.1">
    <property type="nucleotide sequence ID" value="NC_013849.1"/>
</dbReference>
<evidence type="ECO:0000313" key="1">
    <source>
        <dbReference type="EMBL" id="ADC65625.1"/>
    </source>
</evidence>
<reference evidence="2" key="1">
    <citation type="submission" date="2010-02" db="EMBL/GenBank/DDBJ databases">
        <title>Complete sequence of Ferroglobus placidus DSM 10642.</title>
        <authorList>
            <consortium name="US DOE Joint Genome Institute"/>
            <person name="Lucas S."/>
            <person name="Copeland A."/>
            <person name="Lapidus A."/>
            <person name="Cheng J.-F."/>
            <person name="Bruce D."/>
            <person name="Goodwin L."/>
            <person name="Pitluck S."/>
            <person name="Saunders E."/>
            <person name="Brettin T."/>
            <person name="Detter J.C."/>
            <person name="Han C."/>
            <person name="Tapia R."/>
            <person name="Larimer F."/>
            <person name="Land M."/>
            <person name="Hauser L."/>
            <person name="Kyrpides N."/>
            <person name="Ivanova N."/>
            <person name="Holmes D."/>
            <person name="Lovley D."/>
            <person name="Kyrpides N."/>
            <person name="Anderson I.J."/>
            <person name="Woyke T."/>
        </authorList>
    </citation>
    <scope>NUCLEOTIDE SEQUENCE [LARGE SCALE GENOMIC DNA]</scope>
    <source>
        <strain evidence="2">DSM 10642 / AEDII12DO</strain>
    </source>
</reference>
<name>D3RYR2_FERPA</name>
<dbReference type="EMBL" id="CP001899">
    <property type="protein sequence ID" value="ADC65625.1"/>
    <property type="molecule type" value="Genomic_DNA"/>
</dbReference>
<gene>
    <name evidence="1" type="ordered locus">Ferp_1474</name>
</gene>
<keyword evidence="2" id="KW-1185">Reference proteome</keyword>
<dbReference type="HOGENOM" id="CLU_3245202_0_0_2"/>
<dbReference type="PaxDb" id="589924-Ferp_1474"/>
<dbReference type="STRING" id="589924.Ferp_1474"/>
<organism evidence="1 2">
    <name type="scientific">Ferroglobus placidus (strain DSM 10642 / AEDII12DO)</name>
    <dbReference type="NCBI Taxonomy" id="589924"/>
    <lineage>
        <taxon>Archaea</taxon>
        <taxon>Methanobacteriati</taxon>
        <taxon>Methanobacteriota</taxon>
        <taxon>Archaeoglobi</taxon>
        <taxon>Archaeoglobales</taxon>
        <taxon>Archaeoglobaceae</taxon>
        <taxon>Ferroglobus</taxon>
    </lineage>
</organism>
<dbReference type="GeneID" id="80265018"/>